<organism evidence="1 2">
    <name type="scientific">Kutzneria chonburiensis</name>
    <dbReference type="NCBI Taxonomy" id="1483604"/>
    <lineage>
        <taxon>Bacteria</taxon>
        <taxon>Bacillati</taxon>
        <taxon>Actinomycetota</taxon>
        <taxon>Actinomycetes</taxon>
        <taxon>Pseudonocardiales</taxon>
        <taxon>Pseudonocardiaceae</taxon>
        <taxon>Kutzneria</taxon>
    </lineage>
</organism>
<comment type="caution">
    <text evidence="1">The sequence shown here is derived from an EMBL/GenBank/DDBJ whole genome shotgun (WGS) entry which is preliminary data.</text>
</comment>
<evidence type="ECO:0000313" key="1">
    <source>
        <dbReference type="EMBL" id="MFC0545579.1"/>
    </source>
</evidence>
<dbReference type="EMBL" id="JBHLUD010000009">
    <property type="protein sequence ID" value="MFC0545579.1"/>
    <property type="molecule type" value="Genomic_DNA"/>
</dbReference>
<proteinExistence type="predicted"/>
<accession>A0ABV6MZJ7</accession>
<evidence type="ECO:0000313" key="2">
    <source>
        <dbReference type="Proteomes" id="UP001589810"/>
    </source>
</evidence>
<dbReference type="Pfam" id="PF19383">
    <property type="entry name" value="DUF5958"/>
    <property type="match status" value="1"/>
</dbReference>
<keyword evidence="2" id="KW-1185">Reference proteome</keyword>
<dbReference type="Proteomes" id="UP001589810">
    <property type="component" value="Unassembled WGS sequence"/>
</dbReference>
<name>A0ABV6MZJ7_9PSEU</name>
<reference evidence="1 2" key="1">
    <citation type="submission" date="2024-09" db="EMBL/GenBank/DDBJ databases">
        <authorList>
            <person name="Sun Q."/>
            <person name="Mori K."/>
        </authorList>
    </citation>
    <scope>NUCLEOTIDE SEQUENCE [LARGE SCALE GENOMIC DNA]</scope>
    <source>
        <strain evidence="1 2">TBRC 1432</strain>
    </source>
</reference>
<dbReference type="RefSeq" id="WP_273944183.1">
    <property type="nucleotide sequence ID" value="NZ_CP097263.1"/>
</dbReference>
<protein>
    <submittedName>
        <fullName evidence="1">DUF5958 family protein</fullName>
    </submittedName>
</protein>
<sequence>MDEQALRLNELAQGLRPLDEGAAWFAGLTADHRSEVLLRLTEFCVQARAVPDDMPESVRRAGLLTTHTPAVLLARGRLAKIAGLPPDEWAKSFRLLVSLLGVADERRRARSCAAGCAHAWHHL</sequence>
<dbReference type="InterPro" id="IPR046002">
    <property type="entry name" value="DUF5958"/>
</dbReference>
<gene>
    <name evidence="1" type="ORF">ACFFH7_28980</name>
</gene>